<organism evidence="2 3">
    <name type="scientific">Cicer arietinum</name>
    <name type="common">Chickpea</name>
    <name type="synonym">Garbanzo</name>
    <dbReference type="NCBI Taxonomy" id="3827"/>
    <lineage>
        <taxon>Eukaryota</taxon>
        <taxon>Viridiplantae</taxon>
        <taxon>Streptophyta</taxon>
        <taxon>Embryophyta</taxon>
        <taxon>Tracheophyta</taxon>
        <taxon>Spermatophyta</taxon>
        <taxon>Magnoliopsida</taxon>
        <taxon>eudicotyledons</taxon>
        <taxon>Gunneridae</taxon>
        <taxon>Pentapetalae</taxon>
        <taxon>rosids</taxon>
        <taxon>fabids</taxon>
        <taxon>Fabales</taxon>
        <taxon>Fabaceae</taxon>
        <taxon>Papilionoideae</taxon>
        <taxon>50 kb inversion clade</taxon>
        <taxon>NPAAA clade</taxon>
        <taxon>Hologalegina</taxon>
        <taxon>IRL clade</taxon>
        <taxon>Cicereae</taxon>
        <taxon>Cicer</taxon>
    </lineage>
</organism>
<proteinExistence type="predicted"/>
<dbReference type="Proteomes" id="UP000087171">
    <property type="component" value="Unplaced"/>
</dbReference>
<dbReference type="RefSeq" id="XP_004516574.1">
    <property type="nucleotide sequence ID" value="XM_004516517.3"/>
</dbReference>
<dbReference type="OrthoDB" id="1433917at2759"/>
<feature type="transmembrane region" description="Helical" evidence="1">
    <location>
        <begin position="59"/>
        <end position="87"/>
    </location>
</feature>
<protein>
    <submittedName>
        <fullName evidence="3">Uncharacterized protein LOC101492756</fullName>
    </submittedName>
</protein>
<keyword evidence="1" id="KW-0812">Transmembrane</keyword>
<dbReference type="eggNOG" id="ENOG502QPWS">
    <property type="taxonomic scope" value="Eukaryota"/>
</dbReference>
<reference evidence="3" key="1">
    <citation type="submission" date="2025-08" db="UniProtKB">
        <authorList>
            <consortium name="RefSeq"/>
        </authorList>
    </citation>
    <scope>IDENTIFICATION</scope>
    <source>
        <tissue evidence="3">Etiolated seedlings</tissue>
    </source>
</reference>
<keyword evidence="1" id="KW-0472">Membrane</keyword>
<gene>
    <name evidence="3" type="primary">LOC101492756</name>
</gene>
<feature type="transmembrane region" description="Helical" evidence="1">
    <location>
        <begin position="236"/>
        <end position="261"/>
    </location>
</feature>
<accession>A0A1S2Z7S9</accession>
<feature type="transmembrane region" description="Helical" evidence="1">
    <location>
        <begin position="211"/>
        <end position="230"/>
    </location>
</feature>
<feature type="transmembrane region" description="Helical" evidence="1">
    <location>
        <begin position="153"/>
        <end position="176"/>
    </location>
</feature>
<name>A0A1S2Z7S9_CICAR</name>
<keyword evidence="1" id="KW-1133">Transmembrane helix</keyword>
<feature type="transmembrane region" description="Helical" evidence="1">
    <location>
        <begin position="108"/>
        <end position="141"/>
    </location>
</feature>
<evidence type="ECO:0000313" key="3">
    <source>
        <dbReference type="RefSeq" id="XP_004516574.1"/>
    </source>
</evidence>
<sequence length="282" mass="32963">MAPNTWDVLSESKRIIKSQPSLYNNLTLIFLLPLSFSTFLYQILFKHFQQQQQQPNPTLIFSFTLSFLLFSSIFTYSAVIAITYSIYHGFFNRPIKLKEAIKSIATSFFPLLATSVVTFVIFFFIFFLIILLSGLVFFHIIYLGDTYLENDPYYLVVLCSFAFVLMIVVFPLVMYLMVNFSLVNVIVVVESCWGLEPLRRSWRLVKGMKRLILSTFIFFGLLQWILLWIVRYNWVFIFMISPILAMLMLYNIAVYTMIYIYCKENHGELGEEKDGATLPLIP</sequence>
<keyword evidence="2" id="KW-1185">Reference proteome</keyword>
<dbReference type="GeneID" id="101492756"/>
<feature type="transmembrane region" description="Helical" evidence="1">
    <location>
        <begin position="22"/>
        <end position="44"/>
    </location>
</feature>
<dbReference type="KEGG" id="cam:101492756"/>
<dbReference type="PaxDb" id="3827-XP_004516574.1"/>
<dbReference type="PANTHER" id="PTHR33133:SF7">
    <property type="entry name" value="F26K24.10 PROTEIN-RELATED"/>
    <property type="match status" value="1"/>
</dbReference>
<dbReference type="PANTHER" id="PTHR33133">
    <property type="entry name" value="OS08G0107100 PROTEIN-RELATED"/>
    <property type="match status" value="1"/>
</dbReference>
<dbReference type="STRING" id="3827.A0A1S2Z7S9"/>
<evidence type="ECO:0000256" key="1">
    <source>
        <dbReference type="SAM" id="Phobius"/>
    </source>
</evidence>
<dbReference type="AlphaFoldDB" id="A0A1S2Z7S9"/>
<evidence type="ECO:0000313" key="2">
    <source>
        <dbReference type="Proteomes" id="UP000087171"/>
    </source>
</evidence>